<evidence type="ECO:0000313" key="1">
    <source>
        <dbReference type="EMBL" id="AGX01887.1"/>
    </source>
</evidence>
<proteinExistence type="predicted"/>
<organism evidence="1 2">
    <name type="scientific">Erwinia phage PhiEaH1</name>
    <dbReference type="NCBI Taxonomy" id="1401669"/>
    <lineage>
        <taxon>Viruses</taxon>
        <taxon>Duplodnaviria</taxon>
        <taxon>Heunggongvirae</taxon>
        <taxon>Uroviricota</taxon>
        <taxon>Caudoviricetes</taxon>
        <taxon>Chimalliviridae</taxon>
        <taxon>Iapetusvirus</taxon>
        <taxon>Iapetusvirus EaH1</taxon>
    </lineage>
</organism>
<reference evidence="1 2" key="1">
    <citation type="journal article" date="2014" name="FEMS Microbiol. Lett.">
        <title>The genome of the Erwinia amylovora phage PhiEaH1 reveals greater diversity and broadens the applicability of phages for the treatment of fire blight.</title>
        <authorList>
            <person name="Meczker K."/>
            <person name="Domotor D."/>
            <person name="Vass J."/>
            <person name="Rakhely G."/>
            <person name="Schneider G."/>
            <person name="Kovacs T."/>
        </authorList>
    </citation>
    <scope>NUCLEOTIDE SEQUENCE [LARGE SCALE GENOMIC DNA]</scope>
</reference>
<dbReference type="Proteomes" id="UP000204235">
    <property type="component" value="Segment"/>
</dbReference>
<sequence length="139" mass="15915">MNKGTKPLDTNVTTTENNLMQQYHFYIHTQGKLNVVDNECDVEVRINHKLVEAMQHAFKEYIAVGVCDFEFTLSKVAGSYFFDPTTHSLIHFTDEQRRIIVTEKLKEECVAAMALDTERTYTIVGKASPALTEVMMQIH</sequence>
<protein>
    <submittedName>
        <fullName evidence="1">Uncharacterized protein</fullName>
    </submittedName>
</protein>
<accession>W8CZF8</accession>
<name>W8CZF8_9CAUD</name>
<evidence type="ECO:0000313" key="2">
    <source>
        <dbReference type="Proteomes" id="UP000204235"/>
    </source>
</evidence>
<dbReference type="EMBL" id="KF623294">
    <property type="protein sequence ID" value="AGX01887.1"/>
    <property type="molecule type" value="Genomic_DNA"/>
</dbReference>
<dbReference type="KEGG" id="vg:18501059"/>
<keyword evidence="2" id="KW-1185">Reference proteome</keyword>
<dbReference type="GeneID" id="18501059"/>
<dbReference type="RefSeq" id="YP_009010217.1">
    <property type="nucleotide sequence ID" value="NC_023610.1"/>
</dbReference>